<dbReference type="PIRSF" id="PIRSF002122">
    <property type="entry name" value="RPS7p_RPS7a_RPS5e_RPS7o"/>
    <property type="match status" value="1"/>
</dbReference>
<reference evidence="10" key="1">
    <citation type="submission" date="2017-09" db="EMBL/GenBank/DDBJ databases">
        <title>Depth-based differentiation of microbial function through sediment-hosted aquifers and enrichment of novel symbionts in the deep terrestrial subsurface.</title>
        <authorList>
            <person name="Probst A.J."/>
            <person name="Ladd B."/>
            <person name="Jarett J.K."/>
            <person name="Geller-Mcgrath D.E."/>
            <person name="Sieber C.M.K."/>
            <person name="Emerson J.B."/>
            <person name="Anantharaman K."/>
            <person name="Thomas B.C."/>
            <person name="Malmstrom R."/>
            <person name="Stieglmeier M."/>
            <person name="Klingl A."/>
            <person name="Woyke T."/>
            <person name="Ryan C.M."/>
            <person name="Banfield J.F."/>
        </authorList>
    </citation>
    <scope>NUCLEOTIDE SEQUENCE [LARGE SCALE GENOMIC DNA]</scope>
</reference>
<dbReference type="GO" id="GO:0003735">
    <property type="term" value="F:structural constituent of ribosome"/>
    <property type="evidence" value="ECO:0007669"/>
    <property type="project" value="InterPro"/>
</dbReference>
<dbReference type="SUPFAM" id="SSF47973">
    <property type="entry name" value="Ribosomal protein S7"/>
    <property type="match status" value="1"/>
</dbReference>
<dbReference type="CDD" id="cd14869">
    <property type="entry name" value="uS7_Bacteria"/>
    <property type="match status" value="1"/>
</dbReference>
<keyword evidence="6" id="KW-0820">tRNA-binding</keyword>
<dbReference type="Pfam" id="PF00177">
    <property type="entry name" value="Ribosomal_S7"/>
    <property type="match status" value="1"/>
</dbReference>
<evidence type="ECO:0000256" key="1">
    <source>
        <dbReference type="ARBA" id="ARBA00007151"/>
    </source>
</evidence>
<evidence type="ECO:0000256" key="3">
    <source>
        <dbReference type="ARBA" id="ARBA00022884"/>
    </source>
</evidence>
<dbReference type="PROSITE" id="PS00052">
    <property type="entry name" value="RIBOSOMAL_S7"/>
    <property type="match status" value="1"/>
</dbReference>
<gene>
    <name evidence="6" type="primary">rpsG</name>
    <name evidence="9" type="ORF">COU33_02470</name>
</gene>
<feature type="domain" description="Small ribosomal subunit protein uS7" evidence="8">
    <location>
        <begin position="2"/>
        <end position="149"/>
    </location>
</feature>
<evidence type="ECO:0000256" key="5">
    <source>
        <dbReference type="ARBA" id="ARBA00023274"/>
    </source>
</evidence>
<dbReference type="PANTHER" id="PTHR11205">
    <property type="entry name" value="RIBOSOMAL PROTEIN S7"/>
    <property type="match status" value="1"/>
</dbReference>
<keyword evidence="3 6" id="KW-0694">RNA-binding</keyword>
<protein>
    <recommendedName>
        <fullName evidence="6">Small ribosomal subunit protein uS7</fullName>
    </recommendedName>
</protein>
<dbReference type="FunFam" id="1.10.455.10:FF:000001">
    <property type="entry name" value="30S ribosomal protein S7"/>
    <property type="match status" value="1"/>
</dbReference>
<dbReference type="GO" id="GO:0019843">
    <property type="term" value="F:rRNA binding"/>
    <property type="evidence" value="ECO:0007669"/>
    <property type="project" value="UniProtKB-UniRule"/>
</dbReference>
<dbReference type="InterPro" id="IPR005717">
    <property type="entry name" value="Ribosomal_uS7_bac/org-type"/>
</dbReference>
<comment type="similarity">
    <text evidence="1 6 7">Belongs to the universal ribosomal protein uS7 family.</text>
</comment>
<comment type="function">
    <text evidence="6">One of the primary rRNA binding proteins, it binds directly to 16S rRNA where it nucleates assembly of the head domain of the 30S subunit. Is located at the subunit interface close to the decoding center, probably blocks exit of the E-site tRNA.</text>
</comment>
<dbReference type="Gene3D" id="1.10.455.10">
    <property type="entry name" value="Ribosomal protein S7 domain"/>
    <property type="match status" value="1"/>
</dbReference>
<dbReference type="AlphaFoldDB" id="A0A2M6W172"/>
<sequence>MRGKQAPKRSILPDPKYHSLLLAKFINYLMIDGKKTIAQQIVYSALDILTKKQDGADAMKLFEKIIEIAKPQVEVRSKRVGGANYQVPMPVLGQRGETLAFRWILVAARARKNAAMEHKLAAEFNDILEGIGGTMKKRDDVHRMAEANKAFAHFARRG</sequence>
<name>A0A2M6W172_9BACT</name>
<comment type="caution">
    <text evidence="9">The sequence shown here is derived from an EMBL/GenBank/DDBJ whole genome shotgun (WGS) entry which is preliminary data.</text>
</comment>
<comment type="subunit">
    <text evidence="6">Part of the 30S ribosomal subunit. Contacts proteins S9 and S11.</text>
</comment>
<dbReference type="GO" id="GO:0015935">
    <property type="term" value="C:small ribosomal subunit"/>
    <property type="evidence" value="ECO:0007669"/>
    <property type="project" value="InterPro"/>
</dbReference>
<dbReference type="InterPro" id="IPR000235">
    <property type="entry name" value="Ribosomal_uS7"/>
</dbReference>
<evidence type="ECO:0000313" key="9">
    <source>
        <dbReference type="EMBL" id="PIT86554.1"/>
    </source>
</evidence>
<dbReference type="InterPro" id="IPR020606">
    <property type="entry name" value="Ribosomal_uS7_CS"/>
</dbReference>
<dbReference type="HAMAP" id="MF_00480_B">
    <property type="entry name" value="Ribosomal_uS7_B"/>
    <property type="match status" value="1"/>
</dbReference>
<organism evidence="9 10">
    <name type="scientific">Candidatus Magasanikbacteria bacterium CG10_big_fil_rev_8_21_14_0_10_43_6</name>
    <dbReference type="NCBI Taxonomy" id="1974650"/>
    <lineage>
        <taxon>Bacteria</taxon>
        <taxon>Candidatus Magasanikiibacteriota</taxon>
    </lineage>
</organism>
<keyword evidence="2 6" id="KW-0699">rRNA-binding</keyword>
<accession>A0A2M6W172</accession>
<dbReference type="InterPro" id="IPR036823">
    <property type="entry name" value="Ribosomal_uS7_dom_sf"/>
</dbReference>
<evidence type="ECO:0000256" key="2">
    <source>
        <dbReference type="ARBA" id="ARBA00022730"/>
    </source>
</evidence>
<evidence type="ECO:0000256" key="7">
    <source>
        <dbReference type="RuleBase" id="RU003619"/>
    </source>
</evidence>
<dbReference type="GO" id="GO:0000049">
    <property type="term" value="F:tRNA binding"/>
    <property type="evidence" value="ECO:0007669"/>
    <property type="project" value="UniProtKB-UniRule"/>
</dbReference>
<dbReference type="NCBIfam" id="TIGR01029">
    <property type="entry name" value="rpsG_bact"/>
    <property type="match status" value="1"/>
</dbReference>
<keyword evidence="5 6" id="KW-0687">Ribonucleoprotein</keyword>
<evidence type="ECO:0000313" key="10">
    <source>
        <dbReference type="Proteomes" id="UP000229362"/>
    </source>
</evidence>
<evidence type="ECO:0000256" key="4">
    <source>
        <dbReference type="ARBA" id="ARBA00022980"/>
    </source>
</evidence>
<dbReference type="Proteomes" id="UP000229362">
    <property type="component" value="Unassembled WGS sequence"/>
</dbReference>
<evidence type="ECO:0000259" key="8">
    <source>
        <dbReference type="Pfam" id="PF00177"/>
    </source>
</evidence>
<dbReference type="InterPro" id="IPR023798">
    <property type="entry name" value="Ribosomal_uS7_dom"/>
</dbReference>
<keyword evidence="4 6" id="KW-0689">Ribosomal protein</keyword>
<proteinExistence type="inferred from homology"/>
<evidence type="ECO:0000256" key="6">
    <source>
        <dbReference type="HAMAP-Rule" id="MF_00480"/>
    </source>
</evidence>
<dbReference type="EMBL" id="PFBZ01000107">
    <property type="protein sequence ID" value="PIT86554.1"/>
    <property type="molecule type" value="Genomic_DNA"/>
</dbReference>
<dbReference type="GO" id="GO:0006412">
    <property type="term" value="P:translation"/>
    <property type="evidence" value="ECO:0007669"/>
    <property type="project" value="UniProtKB-UniRule"/>
</dbReference>